<dbReference type="PANTHER" id="PTHR31232">
    <property type="match status" value="1"/>
</dbReference>
<dbReference type="GO" id="GO:0005576">
    <property type="term" value="C:extracellular region"/>
    <property type="evidence" value="ECO:0007669"/>
    <property type="project" value="UniProtKB-SubCell"/>
</dbReference>
<name>A0A7N0VNK3_KALFE</name>
<organism evidence="7 8">
    <name type="scientific">Kalanchoe fedtschenkoi</name>
    <name type="common">Lavender scallops</name>
    <name type="synonym">South American air plant</name>
    <dbReference type="NCBI Taxonomy" id="63787"/>
    <lineage>
        <taxon>Eukaryota</taxon>
        <taxon>Viridiplantae</taxon>
        <taxon>Streptophyta</taxon>
        <taxon>Embryophyta</taxon>
        <taxon>Tracheophyta</taxon>
        <taxon>Spermatophyta</taxon>
        <taxon>Magnoliopsida</taxon>
        <taxon>eudicotyledons</taxon>
        <taxon>Gunneridae</taxon>
        <taxon>Pentapetalae</taxon>
        <taxon>Saxifragales</taxon>
        <taxon>Crassulaceae</taxon>
        <taxon>Kalanchoe</taxon>
    </lineage>
</organism>
<keyword evidence="4 6" id="KW-0964">Secreted</keyword>
<evidence type="ECO:0000256" key="1">
    <source>
        <dbReference type="ARBA" id="ARBA00004613"/>
    </source>
</evidence>
<accession>A0A7N0VNK3</accession>
<evidence type="ECO:0000313" key="7">
    <source>
        <dbReference type="EnsemblPlants" id="Kaladp1319s0002.1.v1.1.CDS.1"/>
    </source>
</evidence>
<evidence type="ECO:0000256" key="4">
    <source>
        <dbReference type="ARBA" id="ARBA00022525"/>
    </source>
</evidence>
<sequence length="104" mass="12110">MTNTLGDGLNLIAHCWSSSDDVGEHVILPSETFEIRFRPDIQRSTRFICTYGWNGEIRTFEIYFEGRDKNYCHEICPWNISQDKACLLDAQTQQVVMCLDYQIP</sequence>
<dbReference type="Pfam" id="PF05938">
    <property type="entry name" value="Self-incomp_S1"/>
    <property type="match status" value="1"/>
</dbReference>
<keyword evidence="8" id="KW-1185">Reference proteome</keyword>
<evidence type="ECO:0000256" key="5">
    <source>
        <dbReference type="ARBA" id="ARBA00022729"/>
    </source>
</evidence>
<evidence type="ECO:0000256" key="2">
    <source>
        <dbReference type="ARBA" id="ARBA00005581"/>
    </source>
</evidence>
<dbReference type="PANTHER" id="PTHR31232:SF43">
    <property type="entry name" value="S-PROTEIN HOMOLOG 29-RELATED"/>
    <property type="match status" value="1"/>
</dbReference>
<keyword evidence="5" id="KW-0732">Signal</keyword>
<dbReference type="EnsemblPlants" id="Kaladp1319s0002.1.v1.1">
    <property type="protein sequence ID" value="Kaladp1319s0002.1.v1.1.CDS.1"/>
    <property type="gene ID" value="Kaladp1319s0002.v1.1"/>
</dbReference>
<comment type="subcellular location">
    <subcellularLocation>
        <location evidence="1 6">Secreted</location>
    </subcellularLocation>
</comment>
<dbReference type="GO" id="GO:0060320">
    <property type="term" value="P:rejection of self pollen"/>
    <property type="evidence" value="ECO:0007669"/>
    <property type="project" value="UniProtKB-KW"/>
</dbReference>
<dbReference type="InterPro" id="IPR010264">
    <property type="entry name" value="Self-incomp_S1"/>
</dbReference>
<keyword evidence="3 6" id="KW-0713">Self-incompatibility</keyword>
<evidence type="ECO:0000256" key="6">
    <source>
        <dbReference type="RuleBase" id="RU367044"/>
    </source>
</evidence>
<reference evidence="7" key="1">
    <citation type="submission" date="2021-01" db="UniProtKB">
        <authorList>
            <consortium name="EnsemblPlants"/>
        </authorList>
    </citation>
    <scope>IDENTIFICATION</scope>
</reference>
<protein>
    <recommendedName>
        <fullName evidence="6">S-protein homolog</fullName>
    </recommendedName>
</protein>
<dbReference type="AlphaFoldDB" id="A0A7N0VNK3"/>
<dbReference type="OMA" id="CHEICPW"/>
<evidence type="ECO:0000313" key="8">
    <source>
        <dbReference type="Proteomes" id="UP000594263"/>
    </source>
</evidence>
<dbReference type="Gramene" id="Kaladp1319s0002.1.v1.1">
    <property type="protein sequence ID" value="Kaladp1319s0002.1.v1.1.CDS.1"/>
    <property type="gene ID" value="Kaladp1319s0002.v1.1"/>
</dbReference>
<proteinExistence type="inferred from homology"/>
<dbReference type="Proteomes" id="UP000594263">
    <property type="component" value="Unplaced"/>
</dbReference>
<comment type="similarity">
    <text evidence="2 6">Belongs to the plant self-incompatibility (S1) protein family.</text>
</comment>
<evidence type="ECO:0000256" key="3">
    <source>
        <dbReference type="ARBA" id="ARBA00022471"/>
    </source>
</evidence>